<feature type="region of interest" description="Disordered" evidence="10">
    <location>
        <begin position="88"/>
        <end position="125"/>
    </location>
</feature>
<evidence type="ECO:0000256" key="4">
    <source>
        <dbReference type="ARBA" id="ARBA00022553"/>
    </source>
</evidence>
<dbReference type="InterPro" id="IPR035969">
    <property type="entry name" value="Rab-GAP_TBC_sf"/>
</dbReference>
<comment type="function">
    <text evidence="6">Acts as a GTPase activating protein for RAB7A. Does not act on RAB4, RAB5 or RAB6.</text>
</comment>
<evidence type="ECO:0000256" key="8">
    <source>
        <dbReference type="ARBA" id="ARBA00067480"/>
    </source>
</evidence>
<evidence type="ECO:0000256" key="6">
    <source>
        <dbReference type="ARBA" id="ARBA00055283"/>
    </source>
</evidence>
<evidence type="ECO:0000313" key="12">
    <source>
        <dbReference type="EMBL" id="CAB3266828.1"/>
    </source>
</evidence>
<gene>
    <name evidence="12" type="primary">Tbc1d15-002</name>
</gene>
<keyword evidence="2" id="KW-0343">GTPase activation</keyword>
<keyword evidence="3" id="KW-0963">Cytoplasm</keyword>
<dbReference type="Gene3D" id="1.10.8.270">
    <property type="entry name" value="putative rabgap domain of human tbc1 domain family member 14 like domains"/>
    <property type="match status" value="1"/>
</dbReference>
<evidence type="ECO:0000259" key="11">
    <source>
        <dbReference type="PROSITE" id="PS50086"/>
    </source>
</evidence>
<dbReference type="SMART" id="SM00164">
    <property type="entry name" value="TBC"/>
    <property type="match status" value="1"/>
</dbReference>
<dbReference type="Gene3D" id="1.10.472.80">
    <property type="entry name" value="Ypt/Rab-GAP domain of gyp1p, domain 3"/>
    <property type="match status" value="1"/>
</dbReference>
<proteinExistence type="evidence at transcript level"/>
<feature type="domain" description="Rab-GAP TBC" evidence="11">
    <location>
        <begin position="386"/>
        <end position="596"/>
    </location>
</feature>
<evidence type="ECO:0000256" key="10">
    <source>
        <dbReference type="SAM" id="MobiDB-lite"/>
    </source>
</evidence>
<reference evidence="12" key="1">
    <citation type="submission" date="2020-04" db="EMBL/GenBank/DDBJ databases">
        <authorList>
            <person name="Neveu A P."/>
        </authorList>
    </citation>
    <scope>NUCLEOTIDE SEQUENCE</scope>
    <source>
        <tissue evidence="12">Whole embryo</tissue>
    </source>
</reference>
<dbReference type="GO" id="GO:0005096">
    <property type="term" value="F:GTPase activator activity"/>
    <property type="evidence" value="ECO:0007669"/>
    <property type="project" value="UniProtKB-KW"/>
</dbReference>
<dbReference type="AlphaFoldDB" id="A0A6F9DUX2"/>
<dbReference type="Gene3D" id="2.30.29.230">
    <property type="match status" value="1"/>
</dbReference>
<dbReference type="Pfam" id="PF12068">
    <property type="entry name" value="PH_RBD"/>
    <property type="match status" value="1"/>
</dbReference>
<feature type="compositionally biased region" description="Polar residues" evidence="10">
    <location>
        <begin position="88"/>
        <end position="107"/>
    </location>
</feature>
<protein>
    <recommendedName>
        <fullName evidence="8">TBC1 domain family member 15</fullName>
    </recommendedName>
    <alternativeName>
        <fullName evidence="9">GTPase-activating protein RAB7</fullName>
    </alternativeName>
</protein>
<dbReference type="GO" id="GO:0005737">
    <property type="term" value="C:cytoplasm"/>
    <property type="evidence" value="ECO:0007669"/>
    <property type="project" value="UniProtKB-SubCell"/>
</dbReference>
<dbReference type="PANTHER" id="PTHR22957:SF645">
    <property type="entry name" value="LD27216P"/>
    <property type="match status" value="1"/>
</dbReference>
<dbReference type="InterPro" id="IPR021935">
    <property type="entry name" value="SGSM1/2_RBD"/>
</dbReference>
<sequence length="673" mass="76720">MEASVYLWDRQLVENAQGNQEDRIVAFKKDGVFVHFYNPGNDDDKIIGGTLSIVEEGHKRLLEWKPNEANLPADEIDNEHDTQVLSGSSSAVVGTEVQDCSTGQEISSEMRCPPSNEGKESSDPEWTVVNDSGHSKSNSVDHESFELAMDAVPSSQSSPETTVPNYAFSVQLQEIRYIKRSNKGLGWPYIVLEMRDGGTLPTLHFHHKGCKKFLKIVETYVPTAPSTKYPRTIEILQDNPNALAQSFDELNLFGADTSGQHHHPGAFAKKLIQDPVTTAFSGFSKVTNFLQDMLNPAETMPQSRPMHERASVMNEDATEAVGAGRIQIKQDDSSGGFELITCAQLGPRCDPLRGQPLDVETWNNHKDEEGRIIDPDGIKEIIFRGGIEPVLRKEVWKYLLGYFEWNMTQAEIKSYKKDKEDDYYRMKLQWKSISADQENRFSAIRDNKCLIEKDVTRTDRTRIFYEGNENISLKLLNDILMTYVMYNFDLGYVQGMSDLLSPILEVLAGEVDAFWCFVGFMNIVQHNFDVNQMGMKTQLKNLRVLIQFLDPKFWDHLVDKESSNLYFCFRWLLIRFKREFSFEDVQTLWEVSWTGLPCPNFHLLICLALLDTEKQKLMQPECGFTEILKHVNDLSGSIDLEATLRKAEGLYLQLVTCKRDLPETVKDILGLNK</sequence>
<name>A0A6F9DUX2_9ASCI</name>
<comment type="subcellular location">
    <subcellularLocation>
        <location evidence="1">Cytoplasm</location>
    </subcellularLocation>
</comment>
<dbReference type="PROSITE" id="PS50086">
    <property type="entry name" value="TBC_RABGAP"/>
    <property type="match status" value="1"/>
</dbReference>
<dbReference type="Pfam" id="PF00566">
    <property type="entry name" value="RabGAP-TBC"/>
    <property type="match status" value="1"/>
</dbReference>
<dbReference type="PANTHER" id="PTHR22957">
    <property type="entry name" value="TBC1 DOMAIN FAMILY MEMBER GTPASE-ACTIVATING PROTEIN"/>
    <property type="match status" value="1"/>
</dbReference>
<evidence type="ECO:0000256" key="1">
    <source>
        <dbReference type="ARBA" id="ARBA00004496"/>
    </source>
</evidence>
<evidence type="ECO:0000256" key="2">
    <source>
        <dbReference type="ARBA" id="ARBA00022468"/>
    </source>
</evidence>
<dbReference type="EMBL" id="LR790966">
    <property type="protein sequence ID" value="CAB3266828.1"/>
    <property type="molecule type" value="mRNA"/>
</dbReference>
<keyword evidence="5" id="KW-0007">Acetylation</keyword>
<evidence type="ECO:0000256" key="5">
    <source>
        <dbReference type="ARBA" id="ARBA00022990"/>
    </source>
</evidence>
<evidence type="ECO:0000256" key="7">
    <source>
        <dbReference type="ARBA" id="ARBA00065268"/>
    </source>
</evidence>
<keyword evidence="4" id="KW-0597">Phosphoprotein</keyword>
<comment type="subunit">
    <text evidence="7">Interacts with non-phosphorylated form of RAB8A; phosphorylation of RAB8A at 'Thr-72' disrupts this interaction. Interacts with ARMC12.</text>
</comment>
<dbReference type="SUPFAM" id="SSF47923">
    <property type="entry name" value="Ypt/Rab-GAP domain of gyp1p"/>
    <property type="match status" value="2"/>
</dbReference>
<evidence type="ECO:0000256" key="9">
    <source>
        <dbReference type="ARBA" id="ARBA00082539"/>
    </source>
</evidence>
<dbReference type="InterPro" id="IPR000195">
    <property type="entry name" value="Rab-GAP-TBC_dom"/>
</dbReference>
<evidence type="ECO:0000256" key="3">
    <source>
        <dbReference type="ARBA" id="ARBA00022490"/>
    </source>
</evidence>
<dbReference type="FunFam" id="1.10.472.80:FF:000005">
    <property type="entry name" value="TBC1 domain family member 15"/>
    <property type="match status" value="1"/>
</dbReference>
<dbReference type="FunFam" id="1.10.8.270:FF:000005">
    <property type="entry name" value="TBC1 domain family member 15"/>
    <property type="match status" value="1"/>
</dbReference>
<accession>A0A6F9DUX2</accession>
<organism evidence="12">
    <name type="scientific">Phallusia mammillata</name>
    <dbReference type="NCBI Taxonomy" id="59560"/>
    <lineage>
        <taxon>Eukaryota</taxon>
        <taxon>Metazoa</taxon>
        <taxon>Chordata</taxon>
        <taxon>Tunicata</taxon>
        <taxon>Ascidiacea</taxon>
        <taxon>Phlebobranchia</taxon>
        <taxon>Ascidiidae</taxon>
        <taxon>Phallusia</taxon>
    </lineage>
</organism>